<evidence type="ECO:0000259" key="11">
    <source>
        <dbReference type="PROSITE" id="PS50878"/>
    </source>
</evidence>
<evidence type="ECO:0000313" key="12">
    <source>
        <dbReference type="EMBL" id="GEU77676.1"/>
    </source>
</evidence>
<dbReference type="SMART" id="SM00343">
    <property type="entry name" value="ZnF_C2HC"/>
    <property type="match status" value="2"/>
</dbReference>
<dbReference type="Pfam" id="PF00078">
    <property type="entry name" value="RVT_1"/>
    <property type="match status" value="1"/>
</dbReference>
<dbReference type="PROSITE" id="PS50878">
    <property type="entry name" value="RT_POL"/>
    <property type="match status" value="1"/>
</dbReference>
<dbReference type="InterPro" id="IPR001878">
    <property type="entry name" value="Znf_CCHC"/>
</dbReference>
<dbReference type="InterPro" id="IPR043502">
    <property type="entry name" value="DNA/RNA_pol_sf"/>
</dbReference>
<feature type="compositionally biased region" description="Polar residues" evidence="9">
    <location>
        <begin position="222"/>
        <end position="232"/>
    </location>
</feature>
<keyword evidence="4" id="KW-0540">Nuclease</keyword>
<dbReference type="GO" id="GO:0006508">
    <property type="term" value="P:proteolysis"/>
    <property type="evidence" value="ECO:0007669"/>
    <property type="project" value="UniProtKB-KW"/>
</dbReference>
<dbReference type="GO" id="GO:0008270">
    <property type="term" value="F:zinc ion binding"/>
    <property type="evidence" value="ECO:0007669"/>
    <property type="project" value="UniProtKB-KW"/>
</dbReference>
<dbReference type="GO" id="GO:0008233">
    <property type="term" value="F:peptidase activity"/>
    <property type="evidence" value="ECO:0007669"/>
    <property type="project" value="UniProtKB-KW"/>
</dbReference>
<reference evidence="12" key="1">
    <citation type="journal article" date="2019" name="Sci. Rep.">
        <title>Draft genome of Tanacetum cinerariifolium, the natural source of mosquito coil.</title>
        <authorList>
            <person name="Yamashiro T."/>
            <person name="Shiraishi A."/>
            <person name="Satake H."/>
            <person name="Nakayama K."/>
        </authorList>
    </citation>
    <scope>NUCLEOTIDE SEQUENCE</scope>
</reference>
<dbReference type="GO" id="GO:0003676">
    <property type="term" value="F:nucleic acid binding"/>
    <property type="evidence" value="ECO:0007669"/>
    <property type="project" value="InterPro"/>
</dbReference>
<evidence type="ECO:0000256" key="2">
    <source>
        <dbReference type="ARBA" id="ARBA00022679"/>
    </source>
</evidence>
<dbReference type="GO" id="GO:0003964">
    <property type="term" value="F:RNA-directed DNA polymerase activity"/>
    <property type="evidence" value="ECO:0007669"/>
    <property type="project" value="UniProtKB-KW"/>
</dbReference>
<dbReference type="Gene3D" id="4.10.60.10">
    <property type="entry name" value="Zinc finger, CCHC-type"/>
    <property type="match status" value="1"/>
</dbReference>
<evidence type="ECO:0000256" key="6">
    <source>
        <dbReference type="ARBA" id="ARBA00022801"/>
    </source>
</evidence>
<keyword evidence="1" id="KW-0645">Protease</keyword>
<evidence type="ECO:0000256" key="9">
    <source>
        <dbReference type="SAM" id="MobiDB-lite"/>
    </source>
</evidence>
<dbReference type="Gene3D" id="3.10.10.10">
    <property type="entry name" value="HIV Type 1 Reverse Transcriptase, subunit A, domain 1"/>
    <property type="match status" value="1"/>
</dbReference>
<comment type="caution">
    <text evidence="12">The sequence shown here is derived from an EMBL/GenBank/DDBJ whole genome shotgun (WGS) entry which is preliminary data.</text>
</comment>
<proteinExistence type="predicted"/>
<sequence length="561" mass="64561">MPPKRTPHMNDVAFKQLRAQGVADALVEHEANRNQRHGDDSHDSESGGRRQVPISRECTYSDFLKCQPLNFKGKKGVIGLTQCFEKMDSVFHISNCTITCQIKFATCTLLGSALTWCNSYVKTVGHDAANRMPWKIIKKMMTTNYTQRFQELALMCGRMFLEESDEVEKYVSGLSDMIQGSVMASKLKTMHDAIQFATELMDQKIRTFTDDKAENKRKLNDNSRNNQTQQQPYKRHNVAKAYTAGPGEKKECNNYKKLGHLARDCRGLAATNNQRAPEVIQRVVTCFECGVQEHYKKNCPKLKIKLEKMKQQQGIMSFASTAFSFLIDIVPTTLDHDYNVELADGKIIGVNTTIWGFTLNFLNHLFNIDLMPVELGFIRPSSSPWGALVLSVKKKDRSFWMCIDYRELNKLTVKNHYPLSRIDNLFGQLQGSSVYSKIDLRSGYHQLRVHEGDIPKTAFRTCYGHYEFQVMPFGLTNAPVVFMDLMNRVRKPYLYKFVIIFTDNILIYSKNKQEHEEHIKLILELLKKEELGIEWRREAARQVRNGKSSKMTSLLSKRRAK</sequence>
<feature type="compositionally biased region" description="Basic and acidic residues" evidence="9">
    <location>
        <begin position="211"/>
        <end position="221"/>
    </location>
</feature>
<keyword evidence="7 12" id="KW-0695">RNA-directed DNA polymerase</keyword>
<evidence type="ECO:0000256" key="4">
    <source>
        <dbReference type="ARBA" id="ARBA00022722"/>
    </source>
</evidence>
<keyword evidence="8" id="KW-0479">Metal-binding</keyword>
<dbReference type="Gene3D" id="3.30.70.270">
    <property type="match status" value="1"/>
</dbReference>
<dbReference type="SUPFAM" id="SSF57756">
    <property type="entry name" value="Retrovirus zinc finger-like domains"/>
    <property type="match status" value="1"/>
</dbReference>
<dbReference type="AlphaFoldDB" id="A0A6L2MUK8"/>
<dbReference type="InterPro" id="IPR000477">
    <property type="entry name" value="RT_dom"/>
</dbReference>
<feature type="domain" description="Reverse transcriptase" evidence="11">
    <location>
        <begin position="373"/>
        <end position="561"/>
    </location>
</feature>
<feature type="region of interest" description="Disordered" evidence="9">
    <location>
        <begin position="28"/>
        <end position="51"/>
    </location>
</feature>
<keyword evidence="2" id="KW-0808">Transferase</keyword>
<evidence type="ECO:0000256" key="5">
    <source>
        <dbReference type="ARBA" id="ARBA00022759"/>
    </source>
</evidence>
<dbReference type="PANTHER" id="PTHR24559">
    <property type="entry name" value="TRANSPOSON TY3-I GAG-POL POLYPROTEIN"/>
    <property type="match status" value="1"/>
</dbReference>
<dbReference type="SUPFAM" id="SSF56672">
    <property type="entry name" value="DNA/RNA polymerases"/>
    <property type="match status" value="1"/>
</dbReference>
<keyword evidence="8" id="KW-0862">Zinc</keyword>
<feature type="region of interest" description="Disordered" evidence="9">
    <location>
        <begin position="211"/>
        <end position="236"/>
    </location>
</feature>
<feature type="domain" description="CCHC-type" evidence="10">
    <location>
        <begin position="286"/>
        <end position="301"/>
    </location>
</feature>
<feature type="compositionally biased region" description="Basic and acidic residues" evidence="9">
    <location>
        <begin position="28"/>
        <end position="48"/>
    </location>
</feature>
<dbReference type="FunFam" id="3.10.10.10:FF:000007">
    <property type="entry name" value="Retrovirus-related Pol polyprotein from transposon 17.6-like Protein"/>
    <property type="match status" value="1"/>
</dbReference>
<keyword evidence="5" id="KW-0255">Endonuclease</keyword>
<dbReference type="Pfam" id="PF00098">
    <property type="entry name" value="zf-CCHC"/>
    <property type="match status" value="1"/>
</dbReference>
<dbReference type="PANTHER" id="PTHR24559:SF427">
    <property type="entry name" value="RNA-DIRECTED DNA POLYMERASE"/>
    <property type="match status" value="1"/>
</dbReference>
<evidence type="ECO:0000259" key="10">
    <source>
        <dbReference type="PROSITE" id="PS50158"/>
    </source>
</evidence>
<evidence type="ECO:0000256" key="8">
    <source>
        <dbReference type="PROSITE-ProRule" id="PRU00047"/>
    </source>
</evidence>
<organism evidence="12">
    <name type="scientific">Tanacetum cinerariifolium</name>
    <name type="common">Dalmatian daisy</name>
    <name type="synonym">Chrysanthemum cinerariifolium</name>
    <dbReference type="NCBI Taxonomy" id="118510"/>
    <lineage>
        <taxon>Eukaryota</taxon>
        <taxon>Viridiplantae</taxon>
        <taxon>Streptophyta</taxon>
        <taxon>Embryophyta</taxon>
        <taxon>Tracheophyta</taxon>
        <taxon>Spermatophyta</taxon>
        <taxon>Magnoliopsida</taxon>
        <taxon>eudicotyledons</taxon>
        <taxon>Gunneridae</taxon>
        <taxon>Pentapetalae</taxon>
        <taxon>asterids</taxon>
        <taxon>campanulids</taxon>
        <taxon>Asterales</taxon>
        <taxon>Asteraceae</taxon>
        <taxon>Asteroideae</taxon>
        <taxon>Anthemideae</taxon>
        <taxon>Anthemidinae</taxon>
        <taxon>Tanacetum</taxon>
    </lineage>
</organism>
<evidence type="ECO:0000256" key="7">
    <source>
        <dbReference type="ARBA" id="ARBA00022918"/>
    </source>
</evidence>
<dbReference type="InterPro" id="IPR043128">
    <property type="entry name" value="Rev_trsase/Diguanyl_cyclase"/>
</dbReference>
<dbReference type="InterPro" id="IPR036875">
    <property type="entry name" value="Znf_CCHC_sf"/>
</dbReference>
<accession>A0A6L2MUK8</accession>
<keyword evidence="3" id="KW-0548">Nucleotidyltransferase</keyword>
<keyword evidence="6" id="KW-0378">Hydrolase</keyword>
<name>A0A6L2MUK8_TANCI</name>
<evidence type="ECO:0000256" key="3">
    <source>
        <dbReference type="ARBA" id="ARBA00022695"/>
    </source>
</evidence>
<evidence type="ECO:0000256" key="1">
    <source>
        <dbReference type="ARBA" id="ARBA00022670"/>
    </source>
</evidence>
<keyword evidence="8" id="KW-0863">Zinc-finger</keyword>
<dbReference type="PROSITE" id="PS50158">
    <property type="entry name" value="ZF_CCHC"/>
    <property type="match status" value="1"/>
</dbReference>
<dbReference type="InterPro" id="IPR053134">
    <property type="entry name" value="RNA-dir_DNA_polymerase"/>
</dbReference>
<gene>
    <name evidence="12" type="ORF">Tci_049654</name>
</gene>
<dbReference type="EMBL" id="BKCJ010007523">
    <property type="protein sequence ID" value="GEU77676.1"/>
    <property type="molecule type" value="Genomic_DNA"/>
</dbReference>
<dbReference type="CDD" id="cd01647">
    <property type="entry name" value="RT_LTR"/>
    <property type="match status" value="1"/>
</dbReference>
<protein>
    <submittedName>
        <fullName evidence="12">Putative reverse transcriptase domain-containing protein</fullName>
    </submittedName>
</protein>
<dbReference type="GO" id="GO:0004519">
    <property type="term" value="F:endonuclease activity"/>
    <property type="evidence" value="ECO:0007669"/>
    <property type="project" value="UniProtKB-KW"/>
</dbReference>